<evidence type="ECO:0000313" key="2">
    <source>
        <dbReference type="EMBL" id="BAD37514.1"/>
    </source>
</evidence>
<sequence>MGRPPRCNRAARGKRSRNPARGRGYVPGRYTCTAAALGPPDRDRTVGVNCRMGMGRGGAVQCTARAGAATTTTTMGEWIVPVSSSDRFVRGTG</sequence>
<gene>
    <name evidence="2" type="primary">P0523F01.11</name>
</gene>
<proteinExistence type="predicted"/>
<evidence type="ECO:0000256" key="1">
    <source>
        <dbReference type="SAM" id="MobiDB-lite"/>
    </source>
</evidence>
<reference evidence="3" key="1">
    <citation type="journal article" date="2005" name="Nature">
        <title>The map-based sequence of the rice genome.</title>
        <authorList>
            <consortium name="International rice genome sequencing project (IRGSP)"/>
            <person name="Matsumoto T."/>
            <person name="Wu J."/>
            <person name="Kanamori H."/>
            <person name="Katayose Y."/>
            <person name="Fujisawa M."/>
            <person name="Namiki N."/>
            <person name="Mizuno H."/>
            <person name="Yamamoto K."/>
            <person name="Antonio B.A."/>
            <person name="Baba T."/>
            <person name="Sakata K."/>
            <person name="Nagamura Y."/>
            <person name="Aoki H."/>
            <person name="Arikawa K."/>
            <person name="Arita K."/>
            <person name="Bito T."/>
            <person name="Chiden Y."/>
            <person name="Fujitsuka N."/>
            <person name="Fukunaka R."/>
            <person name="Hamada M."/>
            <person name="Harada C."/>
            <person name="Hayashi A."/>
            <person name="Hijishita S."/>
            <person name="Honda M."/>
            <person name="Hosokawa S."/>
            <person name="Ichikawa Y."/>
            <person name="Idonuma A."/>
            <person name="Iijima M."/>
            <person name="Ikeda M."/>
            <person name="Ikeno M."/>
            <person name="Ito K."/>
            <person name="Ito S."/>
            <person name="Ito T."/>
            <person name="Ito Y."/>
            <person name="Ito Y."/>
            <person name="Iwabuchi A."/>
            <person name="Kamiya K."/>
            <person name="Karasawa W."/>
            <person name="Kurita K."/>
            <person name="Katagiri S."/>
            <person name="Kikuta A."/>
            <person name="Kobayashi H."/>
            <person name="Kobayashi N."/>
            <person name="Machita K."/>
            <person name="Maehara T."/>
            <person name="Masukawa M."/>
            <person name="Mizubayashi T."/>
            <person name="Mukai Y."/>
            <person name="Nagasaki H."/>
            <person name="Nagata Y."/>
            <person name="Naito S."/>
            <person name="Nakashima M."/>
            <person name="Nakama Y."/>
            <person name="Nakamichi Y."/>
            <person name="Nakamura M."/>
            <person name="Meguro A."/>
            <person name="Negishi M."/>
            <person name="Ohta I."/>
            <person name="Ohta T."/>
            <person name="Okamoto M."/>
            <person name="Ono N."/>
            <person name="Saji S."/>
            <person name="Sakaguchi M."/>
            <person name="Sakai K."/>
            <person name="Shibata M."/>
            <person name="Shimokawa T."/>
            <person name="Song J."/>
            <person name="Takazaki Y."/>
            <person name="Terasawa K."/>
            <person name="Tsugane M."/>
            <person name="Tsuji K."/>
            <person name="Ueda S."/>
            <person name="Waki K."/>
            <person name="Yamagata H."/>
            <person name="Yamamoto M."/>
            <person name="Yamamoto S."/>
            <person name="Yamane H."/>
            <person name="Yoshiki S."/>
            <person name="Yoshihara R."/>
            <person name="Yukawa K."/>
            <person name="Zhong H."/>
            <person name="Yano M."/>
            <person name="Yuan Q."/>
            <person name="Ouyang S."/>
            <person name="Liu J."/>
            <person name="Jones K.M."/>
            <person name="Gansberger K."/>
            <person name="Moffat K."/>
            <person name="Hill J."/>
            <person name="Bera J."/>
            <person name="Fadrosh D."/>
            <person name="Jin S."/>
            <person name="Johri S."/>
            <person name="Kim M."/>
            <person name="Overton L."/>
            <person name="Reardon M."/>
            <person name="Tsitrin T."/>
            <person name="Vuong H."/>
            <person name="Weaver B."/>
            <person name="Ciecko A."/>
            <person name="Tallon L."/>
            <person name="Jackson J."/>
            <person name="Pai G."/>
            <person name="Aken S.V."/>
            <person name="Utterback T."/>
            <person name="Reidmuller S."/>
            <person name="Feldblyum T."/>
            <person name="Hsiao J."/>
            <person name="Zismann V."/>
            <person name="Iobst S."/>
            <person name="de Vazeille A.R."/>
            <person name="Buell C.R."/>
            <person name="Ying K."/>
            <person name="Li Y."/>
            <person name="Lu T."/>
            <person name="Huang Y."/>
            <person name="Zhao Q."/>
            <person name="Feng Q."/>
            <person name="Zhang L."/>
            <person name="Zhu J."/>
            <person name="Weng Q."/>
            <person name="Mu J."/>
            <person name="Lu Y."/>
            <person name="Fan D."/>
            <person name="Liu Y."/>
            <person name="Guan J."/>
            <person name="Zhang Y."/>
            <person name="Yu S."/>
            <person name="Liu X."/>
            <person name="Zhang Y."/>
            <person name="Hong G."/>
            <person name="Han B."/>
            <person name="Choisne N."/>
            <person name="Demange N."/>
            <person name="Orjeda G."/>
            <person name="Samain S."/>
            <person name="Cattolico L."/>
            <person name="Pelletier E."/>
            <person name="Couloux A."/>
            <person name="Segurens B."/>
            <person name="Wincker P."/>
            <person name="D'Hont A."/>
            <person name="Scarpelli C."/>
            <person name="Weissenbach J."/>
            <person name="Salanoubat M."/>
            <person name="Quetier F."/>
            <person name="Yu Y."/>
            <person name="Kim H.R."/>
            <person name="Rambo T."/>
            <person name="Currie J."/>
            <person name="Collura K."/>
            <person name="Luo M."/>
            <person name="Yang T."/>
            <person name="Ammiraju J.S.S."/>
            <person name="Engler F."/>
            <person name="Soderlund C."/>
            <person name="Wing R.A."/>
            <person name="Palmer L.E."/>
            <person name="de la Bastide M."/>
            <person name="Spiegel L."/>
            <person name="Nascimento L."/>
            <person name="Zutavern T."/>
            <person name="O'Shaughnessy A."/>
            <person name="Dike S."/>
            <person name="Dedhia N."/>
            <person name="Preston R."/>
            <person name="Balija V."/>
            <person name="McCombie W.R."/>
            <person name="Chow T."/>
            <person name="Chen H."/>
            <person name="Chung M."/>
            <person name="Chen C."/>
            <person name="Shaw J."/>
            <person name="Wu H."/>
            <person name="Hsiao K."/>
            <person name="Chao Y."/>
            <person name="Chu M."/>
            <person name="Cheng C."/>
            <person name="Hour A."/>
            <person name="Lee P."/>
            <person name="Lin S."/>
            <person name="Lin Y."/>
            <person name="Liou J."/>
            <person name="Liu S."/>
            <person name="Hsing Y."/>
            <person name="Raghuvanshi S."/>
            <person name="Mohanty A."/>
            <person name="Bharti A.K."/>
            <person name="Gaur A."/>
            <person name="Gupta V."/>
            <person name="Kumar D."/>
            <person name="Ravi V."/>
            <person name="Vij S."/>
            <person name="Kapur A."/>
            <person name="Khurana P."/>
            <person name="Khurana P."/>
            <person name="Khurana J.P."/>
            <person name="Tyagi A.K."/>
            <person name="Gaikwad K."/>
            <person name="Singh A."/>
            <person name="Dalal V."/>
            <person name="Srivastava S."/>
            <person name="Dixit A."/>
            <person name="Pal A.K."/>
            <person name="Ghazi I.A."/>
            <person name="Yadav M."/>
            <person name="Pandit A."/>
            <person name="Bhargava A."/>
            <person name="Sureshbabu K."/>
            <person name="Batra K."/>
            <person name="Sharma T.R."/>
            <person name="Mohapatra T."/>
            <person name="Singh N.K."/>
            <person name="Messing J."/>
            <person name="Nelson A.B."/>
            <person name="Fuks G."/>
            <person name="Kavchok S."/>
            <person name="Keizer G."/>
            <person name="Linton E."/>
            <person name="Llaca V."/>
            <person name="Song R."/>
            <person name="Tanyolac B."/>
            <person name="Young S."/>
            <person name="Ho-Il K."/>
            <person name="Hahn J.H."/>
            <person name="Sangsakoo G."/>
            <person name="Vanavichit A."/>
            <person name="de Mattos Luiz.A.T."/>
            <person name="Zimmer P.D."/>
            <person name="Malone G."/>
            <person name="Dellagostin O."/>
            <person name="de Oliveira A.C."/>
            <person name="Bevan M."/>
            <person name="Bancroft I."/>
            <person name="Minx P."/>
            <person name="Cordum H."/>
            <person name="Wilson R."/>
            <person name="Cheng Z."/>
            <person name="Jin W."/>
            <person name="Jiang J."/>
            <person name="Leong S.A."/>
            <person name="Iwama H."/>
            <person name="Gojobori T."/>
            <person name="Itoh T."/>
            <person name="Niimura Y."/>
            <person name="Fujii Y."/>
            <person name="Habara T."/>
            <person name="Sakai H."/>
            <person name="Sato Y."/>
            <person name="Wilson G."/>
            <person name="Kumar K."/>
            <person name="McCouch S."/>
            <person name="Juretic N."/>
            <person name="Hoen D."/>
            <person name="Wright S."/>
            <person name="Bruskiewich R."/>
            <person name="Bureau T."/>
            <person name="Miyao A."/>
            <person name="Hirochika H."/>
            <person name="Nishikawa T."/>
            <person name="Kadowaki K."/>
            <person name="Sugiura M."/>
            <person name="Burr B."/>
            <person name="Sasaki T."/>
        </authorList>
    </citation>
    <scope>NUCLEOTIDE SEQUENCE [LARGE SCALE GENOMIC DNA]</scope>
    <source>
        <strain evidence="3">cv. Nipponbare</strain>
    </source>
</reference>
<dbReference type="EMBL" id="AP003573">
    <property type="protein sequence ID" value="BAD37514.1"/>
    <property type="molecule type" value="Genomic_DNA"/>
</dbReference>
<accession>Q67WF5</accession>
<dbReference type="AlphaFoldDB" id="Q67WF5"/>
<reference evidence="3" key="2">
    <citation type="journal article" date="2008" name="Nucleic Acids Res.">
        <title>The rice annotation project database (RAP-DB): 2008 update.</title>
        <authorList>
            <consortium name="The rice annotation project (RAP)"/>
        </authorList>
    </citation>
    <scope>GENOME REANNOTATION</scope>
    <source>
        <strain evidence="3">cv. Nipponbare</strain>
    </source>
</reference>
<feature type="region of interest" description="Disordered" evidence="1">
    <location>
        <begin position="1"/>
        <end position="25"/>
    </location>
</feature>
<evidence type="ECO:0000313" key="3">
    <source>
        <dbReference type="Proteomes" id="UP000000763"/>
    </source>
</evidence>
<dbReference type="Proteomes" id="UP000000763">
    <property type="component" value="Chromosome 6"/>
</dbReference>
<name>Q67WF5_ORYSJ</name>
<feature type="compositionally biased region" description="Basic residues" evidence="1">
    <location>
        <begin position="9"/>
        <end position="20"/>
    </location>
</feature>
<protein>
    <submittedName>
        <fullName evidence="2">Uncharacterized protein</fullName>
    </submittedName>
</protein>
<organism evidence="2 3">
    <name type="scientific">Oryza sativa subsp. japonica</name>
    <name type="common">Rice</name>
    <dbReference type="NCBI Taxonomy" id="39947"/>
    <lineage>
        <taxon>Eukaryota</taxon>
        <taxon>Viridiplantae</taxon>
        <taxon>Streptophyta</taxon>
        <taxon>Embryophyta</taxon>
        <taxon>Tracheophyta</taxon>
        <taxon>Spermatophyta</taxon>
        <taxon>Magnoliopsida</taxon>
        <taxon>Liliopsida</taxon>
        <taxon>Poales</taxon>
        <taxon>Poaceae</taxon>
        <taxon>BOP clade</taxon>
        <taxon>Oryzoideae</taxon>
        <taxon>Oryzeae</taxon>
        <taxon>Oryzinae</taxon>
        <taxon>Oryza</taxon>
        <taxon>Oryza sativa</taxon>
    </lineage>
</organism>